<gene>
    <name evidence="1" type="ORF">GCM10017790_40210</name>
</gene>
<accession>A0ABQ3LN36</accession>
<dbReference type="Proteomes" id="UP000635387">
    <property type="component" value="Unassembled WGS sequence"/>
</dbReference>
<proteinExistence type="predicted"/>
<name>A0ABQ3LN36_9PSEU</name>
<dbReference type="Pfam" id="PF02348">
    <property type="entry name" value="CTP_transf_3"/>
    <property type="match status" value="1"/>
</dbReference>
<sequence>MLEPSSSDIVDLRVSVLLPHDIMSPMDPAPGPHVVNAVIQARASSTRLPGKVLRPLAGRSVLGWVVRAAAETPGIDDVVVATSTEADDDAVAEEAARHGARVARGPLDDVLARFAVAVEAYPADAVVRLTADCPLLDPRLIGQLVAQWRAQPSLDYLSTVLLRTLPRGFDAELVRTGVLVEQIETARGADREHVTSGVYAHPERYSCAGIVVSPAADDLRVTLDTPEDWALIEGLVAELGDRVGDWREVVSMLRARPELAALNAHVEQKKVAR</sequence>
<dbReference type="Gene3D" id="3.90.550.10">
    <property type="entry name" value="Spore Coat Polysaccharide Biosynthesis Protein SpsA, Chain A"/>
    <property type="match status" value="1"/>
</dbReference>
<keyword evidence="1" id="KW-0969">Cilium</keyword>
<keyword evidence="1" id="KW-0966">Cell projection</keyword>
<organism evidence="1 2">
    <name type="scientific">Amycolatopsis oliviviridis</name>
    <dbReference type="NCBI Taxonomy" id="1471590"/>
    <lineage>
        <taxon>Bacteria</taxon>
        <taxon>Bacillati</taxon>
        <taxon>Actinomycetota</taxon>
        <taxon>Actinomycetes</taxon>
        <taxon>Pseudonocardiales</taxon>
        <taxon>Pseudonocardiaceae</taxon>
        <taxon>Amycolatopsis</taxon>
    </lineage>
</organism>
<dbReference type="SUPFAM" id="SSF53448">
    <property type="entry name" value="Nucleotide-diphospho-sugar transferases"/>
    <property type="match status" value="1"/>
</dbReference>
<dbReference type="PANTHER" id="PTHR42866:SF1">
    <property type="entry name" value="SPORE COAT POLYSACCHARIDE BIOSYNTHESIS PROTEIN SPSF"/>
    <property type="match status" value="1"/>
</dbReference>
<dbReference type="CDD" id="cd02518">
    <property type="entry name" value="GT2_SpsF"/>
    <property type="match status" value="1"/>
</dbReference>
<dbReference type="InterPro" id="IPR003329">
    <property type="entry name" value="Cytidylyl_trans"/>
</dbReference>
<dbReference type="EMBL" id="BNAY01000004">
    <property type="protein sequence ID" value="GHH20394.1"/>
    <property type="molecule type" value="Genomic_DNA"/>
</dbReference>
<keyword evidence="1" id="KW-0282">Flagellum</keyword>
<protein>
    <submittedName>
        <fullName evidence="1">Flagellin modification protein FlmC</fullName>
    </submittedName>
</protein>
<reference evidence="2" key="1">
    <citation type="journal article" date="2019" name="Int. J. Syst. Evol. Microbiol.">
        <title>The Global Catalogue of Microorganisms (GCM) 10K type strain sequencing project: providing services to taxonomists for standard genome sequencing and annotation.</title>
        <authorList>
            <consortium name="The Broad Institute Genomics Platform"/>
            <consortium name="The Broad Institute Genome Sequencing Center for Infectious Disease"/>
            <person name="Wu L."/>
            <person name="Ma J."/>
        </authorList>
    </citation>
    <scope>NUCLEOTIDE SEQUENCE [LARGE SCALE GENOMIC DNA]</scope>
    <source>
        <strain evidence="2">CGMCC 4.7683</strain>
    </source>
</reference>
<evidence type="ECO:0000313" key="1">
    <source>
        <dbReference type="EMBL" id="GHH20394.1"/>
    </source>
</evidence>
<dbReference type="PANTHER" id="PTHR42866">
    <property type="entry name" value="3-DEOXY-MANNO-OCTULOSONATE CYTIDYLYLTRANSFERASE"/>
    <property type="match status" value="1"/>
</dbReference>
<evidence type="ECO:0000313" key="2">
    <source>
        <dbReference type="Proteomes" id="UP000635387"/>
    </source>
</evidence>
<keyword evidence="2" id="KW-1185">Reference proteome</keyword>
<dbReference type="InterPro" id="IPR029044">
    <property type="entry name" value="Nucleotide-diphossugar_trans"/>
</dbReference>
<comment type="caution">
    <text evidence="1">The sequence shown here is derived from an EMBL/GenBank/DDBJ whole genome shotgun (WGS) entry which is preliminary data.</text>
</comment>